<feature type="binding site" evidence="3">
    <location>
        <position position="571"/>
    </location>
    <ligand>
        <name>ATP</name>
        <dbReference type="ChEBI" id="CHEBI:30616"/>
    </ligand>
</feature>
<dbReference type="PROSITE" id="PS50011">
    <property type="entry name" value="PROTEIN_KINASE_DOM"/>
    <property type="match status" value="1"/>
</dbReference>
<dbReference type="AlphaFoldDB" id="A0AB34FBA1"/>
<evidence type="ECO:0000256" key="1">
    <source>
        <dbReference type="ARBA" id="ARBA00022703"/>
    </source>
</evidence>
<dbReference type="PROSITE" id="PS00107">
    <property type="entry name" value="PROTEIN_KINASE_ATP"/>
    <property type="match status" value="1"/>
</dbReference>
<dbReference type="InterPro" id="IPR011009">
    <property type="entry name" value="Kinase-like_dom_sf"/>
</dbReference>
<evidence type="ECO:0000256" key="3">
    <source>
        <dbReference type="PROSITE-ProRule" id="PRU10141"/>
    </source>
</evidence>
<keyword evidence="5" id="KW-0378">Hydrolase</keyword>
<dbReference type="InterPro" id="IPR025926">
    <property type="entry name" value="PDZ-like_dom"/>
</dbReference>
<dbReference type="SUPFAM" id="SSF50156">
    <property type="entry name" value="PDZ domain-like"/>
    <property type="match status" value="1"/>
</dbReference>
<dbReference type="InterPro" id="IPR017441">
    <property type="entry name" value="Protein_kinase_ATP_BS"/>
</dbReference>
<dbReference type="GO" id="GO:0006508">
    <property type="term" value="P:proteolysis"/>
    <property type="evidence" value="ECO:0007669"/>
    <property type="project" value="UniProtKB-KW"/>
</dbReference>
<keyword evidence="1" id="KW-0053">Apoptosis</keyword>
<reference evidence="5" key="1">
    <citation type="submission" date="2023-01" db="EMBL/GenBank/DDBJ databases">
        <title>The growth and conidiation of Purpureocillium lavendulum are regulated by nitrogen source and histone H3K14 acetylation.</title>
        <authorList>
            <person name="Tang P."/>
            <person name="Han J."/>
            <person name="Zhang C."/>
            <person name="Tang P."/>
            <person name="Qi F."/>
            <person name="Zhang K."/>
            <person name="Liang L."/>
        </authorList>
    </citation>
    <scope>NUCLEOTIDE SEQUENCE</scope>
    <source>
        <strain evidence="5">YMF1.00683</strain>
    </source>
</reference>
<keyword evidence="3" id="KW-0547">Nucleotide-binding</keyword>
<dbReference type="SUPFAM" id="SSF50494">
    <property type="entry name" value="Trypsin-like serine proteases"/>
    <property type="match status" value="1"/>
</dbReference>
<evidence type="ECO:0000313" key="6">
    <source>
        <dbReference type="Proteomes" id="UP001163105"/>
    </source>
</evidence>
<name>A0AB34FBA1_9HYPO</name>
<dbReference type="GO" id="GO:0005524">
    <property type="term" value="F:ATP binding"/>
    <property type="evidence" value="ECO:0007669"/>
    <property type="project" value="UniProtKB-UniRule"/>
</dbReference>
<organism evidence="5 6">
    <name type="scientific">Purpureocillium lavendulum</name>
    <dbReference type="NCBI Taxonomy" id="1247861"/>
    <lineage>
        <taxon>Eukaryota</taxon>
        <taxon>Fungi</taxon>
        <taxon>Dikarya</taxon>
        <taxon>Ascomycota</taxon>
        <taxon>Pezizomycotina</taxon>
        <taxon>Sordariomycetes</taxon>
        <taxon>Hypocreomycetidae</taxon>
        <taxon>Hypocreales</taxon>
        <taxon>Ophiocordycipitaceae</taxon>
        <taxon>Purpureocillium</taxon>
    </lineage>
</organism>
<dbReference type="Gene3D" id="1.10.510.10">
    <property type="entry name" value="Transferase(Phosphotransferase) domain 1"/>
    <property type="match status" value="1"/>
</dbReference>
<dbReference type="GO" id="GO:0004672">
    <property type="term" value="F:protein kinase activity"/>
    <property type="evidence" value="ECO:0007669"/>
    <property type="project" value="InterPro"/>
</dbReference>
<evidence type="ECO:0000256" key="2">
    <source>
        <dbReference type="ARBA" id="ARBA00022737"/>
    </source>
</evidence>
<dbReference type="GO" id="GO:0008233">
    <property type="term" value="F:peptidase activity"/>
    <property type="evidence" value="ECO:0007669"/>
    <property type="project" value="UniProtKB-KW"/>
</dbReference>
<feature type="domain" description="Protein kinase" evidence="4">
    <location>
        <begin position="542"/>
        <end position="812"/>
    </location>
</feature>
<dbReference type="EMBL" id="JAQHRD010000018">
    <property type="protein sequence ID" value="KAJ6436629.1"/>
    <property type="molecule type" value="Genomic_DNA"/>
</dbReference>
<dbReference type="PANTHER" id="PTHR46366:SF8">
    <property type="entry name" value="PRO-APOPTOTIC SERINE PROTEASE NMA111"/>
    <property type="match status" value="1"/>
</dbReference>
<dbReference type="PANTHER" id="PTHR46366">
    <property type="entry name" value="PRO-APOPTOTIC SERINE PROTEASE NMA111"/>
    <property type="match status" value="1"/>
</dbReference>
<evidence type="ECO:0000313" key="5">
    <source>
        <dbReference type="EMBL" id="KAJ6436629.1"/>
    </source>
</evidence>
<dbReference type="Pfam" id="PF00069">
    <property type="entry name" value="Pkinase"/>
    <property type="match status" value="1"/>
</dbReference>
<dbReference type="SUPFAM" id="SSF56112">
    <property type="entry name" value="Protein kinase-like (PK-like)"/>
    <property type="match status" value="1"/>
</dbReference>
<dbReference type="Pfam" id="PF12812">
    <property type="entry name" value="PDZ_1"/>
    <property type="match status" value="1"/>
</dbReference>
<dbReference type="GO" id="GO:0006915">
    <property type="term" value="P:apoptotic process"/>
    <property type="evidence" value="ECO:0007669"/>
    <property type="project" value="UniProtKB-KW"/>
</dbReference>
<comment type="caution">
    <text evidence="5">The sequence shown here is derived from an EMBL/GenBank/DDBJ whole genome shotgun (WGS) entry which is preliminary data.</text>
</comment>
<proteinExistence type="predicted"/>
<keyword evidence="2" id="KW-0677">Repeat</keyword>
<dbReference type="Proteomes" id="UP001163105">
    <property type="component" value="Unassembled WGS sequence"/>
</dbReference>
<dbReference type="InterPro" id="IPR009003">
    <property type="entry name" value="Peptidase_S1_PA"/>
</dbReference>
<sequence length="835" mass="93542">MLVAETVLPDGESSGKIVPGDVLIKINEEPVMDFIDLDRKLDTNVGNTIILLLQRQGSDLEVTILVGDLYRLIPDRFVSVCGSNFHNIPCIAAMRYGVARGVFVCDPMVFLGFGDSSDCYIILAIDHRKVSHLDDFVTQMKRFPHGSTIAVTFIKLSDLHEAKTSLVRIDRFWIPEMNLWVQNREKGTWNRTELEAPPPPEPRLRQSAWPAEARTPGFAVDSCQVAQAGAMGLVIDAKSDLVIVSRAAVPHGLCLVRVTVADSIEADGKVVFLHPCHNYAIVKYEASLVDAPVHSATLGTEQLHEGQDMNFWVFNGDQLRTYRKWVDRVGLQEAIPADTSLPQYRPMNTEAIIDYTMASHTSGVITDEFVAISHLQDLSPLQRIGYVHLFLSFTGYSKIVELKTLALHHPERCVLFYGNSNTHDRNMTAIWKPDEAMDAWTSVLDVLGDTLDSRPVAPFAVVAKLCEEALATFMRTGTCQKEIEALQQAWDKACLDIRAVGWEGHMEEANSGREVQKLAETKNPRATTMRLANTLRVGDVNYAVGKMLGQGKFGVVYECEPIPDGEVVAIKFEWGSGVPLREEYRAYKSLAGCWATPNVHGYQREVFLHSVLVLDCQGPSLLVLFEKCGRVFPRRTLTVLFIHLLHLIEHLHNHGNIHRDLKPENILSNGRNNAVVSRFYLIDLASATPYEDPKTGSHIPHTTGHGIVGTPRYMSIDAHRGDAQSRRSDMQSLLYVFVYLAKGGLPWQGIKGSERKQMIRDAKEQVQGQELVRGIDEQLAEALLFFLQHVSTLRFEERPDYVGLRQRFRGALEMMTEKDEQCLWLDGLLSPNAGR</sequence>
<dbReference type="Gene3D" id="2.30.42.10">
    <property type="match status" value="1"/>
</dbReference>
<accession>A0AB34FBA1</accession>
<dbReference type="SMART" id="SM00220">
    <property type="entry name" value="S_TKc"/>
    <property type="match status" value="1"/>
</dbReference>
<protein>
    <submittedName>
        <fullName evidence="5">Nuclear serine protease 2</fullName>
    </submittedName>
</protein>
<dbReference type="InterPro" id="IPR036034">
    <property type="entry name" value="PDZ_sf"/>
</dbReference>
<keyword evidence="5" id="KW-0645">Protease</keyword>
<evidence type="ECO:0000259" key="4">
    <source>
        <dbReference type="PROSITE" id="PS50011"/>
    </source>
</evidence>
<gene>
    <name evidence="5" type="primary">NMA111</name>
    <name evidence="5" type="ORF">O9K51_10746</name>
</gene>
<keyword evidence="3" id="KW-0067">ATP-binding</keyword>
<dbReference type="InterPro" id="IPR000719">
    <property type="entry name" value="Prot_kinase_dom"/>
</dbReference>
<keyword evidence="6" id="KW-1185">Reference proteome</keyword>